<feature type="compositionally biased region" description="Basic residues" evidence="11">
    <location>
        <begin position="133"/>
        <end position="146"/>
    </location>
</feature>
<evidence type="ECO:0000256" key="7">
    <source>
        <dbReference type="ARBA" id="ARBA00023242"/>
    </source>
</evidence>
<evidence type="ECO:0000256" key="3">
    <source>
        <dbReference type="ARBA" id="ARBA00011167"/>
    </source>
</evidence>
<evidence type="ECO:0000256" key="1">
    <source>
        <dbReference type="ARBA" id="ARBA00004604"/>
    </source>
</evidence>
<dbReference type="GO" id="GO:0005730">
    <property type="term" value="C:nucleolus"/>
    <property type="evidence" value="ECO:0007669"/>
    <property type="project" value="UniProtKB-SubCell"/>
</dbReference>
<dbReference type="InterPro" id="IPR009292">
    <property type="entry name" value="RRP36"/>
</dbReference>
<reference evidence="13" key="1">
    <citation type="journal article" date="2013" name="Genome Announc.">
        <title>Draft genome sequence of the grapevine dieback fungus Eutypa lata UCR-EL1.</title>
        <authorList>
            <person name="Blanco-Ulate B."/>
            <person name="Rolshausen P.E."/>
            <person name="Cantu D."/>
        </authorList>
    </citation>
    <scope>NUCLEOTIDE SEQUENCE [LARGE SCALE GENOMIC DNA]</scope>
    <source>
        <strain evidence="13">UCR-EL1</strain>
    </source>
</reference>
<evidence type="ECO:0000256" key="8">
    <source>
        <dbReference type="ARBA" id="ARBA00023274"/>
    </source>
</evidence>
<sequence>MDRSSLGKRRAPLQNLQRRVKARKNEPEPEELFSEESDDDGSHSEQDSEDDSKDEDANESEPSSDVSEDEEEDDDPEIDASQVSFGALAKAQASLPSIRRKKGRSKAGEEDGDGDDSSSSGPEEAPAQGFSKSNKKPAQRIGRTNKHAPAEQSSKRPVGRRREVVAAPRVAARDPRFDPLGGPVDEDRARQAYAFLDEYRETEMAQLREALQQEKGAAKRGGRGSEAAARKAEELKRALASMQDRRRTQKRRDEEKALVAEHRRREKALVREGKKAAPFYLKRSEQKKQLLVDRFAGMKKGQVDHTIERRRKKMASKERREMPLARRERS</sequence>
<feature type="compositionally biased region" description="Basic residues" evidence="11">
    <location>
        <begin position="1"/>
        <end position="11"/>
    </location>
</feature>
<evidence type="ECO:0000256" key="10">
    <source>
        <dbReference type="RuleBase" id="RU368027"/>
    </source>
</evidence>
<keyword evidence="5 10" id="KW-0698">rRNA processing</keyword>
<dbReference type="Pfam" id="PF06102">
    <property type="entry name" value="RRP36"/>
    <property type="match status" value="1"/>
</dbReference>
<comment type="subunit">
    <text evidence="3 10">Associates with 90S and pre-40S pre-ribosomal particles.</text>
</comment>
<keyword evidence="8 10" id="KW-0687">Ribonucleoprotein</keyword>
<gene>
    <name evidence="12" type="ORF">UCREL1_4103</name>
</gene>
<dbReference type="PANTHER" id="PTHR21738:SF0">
    <property type="entry name" value="RIBOSOMAL RNA PROCESSING PROTEIN 36 HOMOLOG"/>
    <property type="match status" value="1"/>
</dbReference>
<dbReference type="PANTHER" id="PTHR21738">
    <property type="entry name" value="RIBOSOMAL RNA PROCESSING PROTEIN 36 HOMOLOG"/>
    <property type="match status" value="1"/>
</dbReference>
<feature type="compositionally biased region" description="Basic and acidic residues" evidence="11">
    <location>
        <begin position="228"/>
        <end position="259"/>
    </location>
</feature>
<evidence type="ECO:0000256" key="11">
    <source>
        <dbReference type="SAM" id="MobiDB-lite"/>
    </source>
</evidence>
<dbReference type="KEGG" id="ela:UCREL1_4103"/>
<feature type="compositionally biased region" description="Acidic residues" evidence="11">
    <location>
        <begin position="66"/>
        <end position="78"/>
    </location>
</feature>
<feature type="compositionally biased region" description="Acidic residues" evidence="11">
    <location>
        <begin position="47"/>
        <end position="59"/>
    </location>
</feature>
<dbReference type="HOGENOM" id="CLU_048802_0_0_1"/>
<comment type="function">
    <text evidence="9 10">Component of the 90S pre-ribosome involved in the maturation of rRNAs. Required for early cleavages of the pre-RNAs in the 40S ribosomal subunit maturation pathway.</text>
</comment>
<dbReference type="OrthoDB" id="448446at2759"/>
<feature type="region of interest" description="Disordered" evidence="11">
    <location>
        <begin position="213"/>
        <end position="259"/>
    </location>
</feature>
<proteinExistence type="inferred from homology"/>
<dbReference type="eggNOG" id="KOG3190">
    <property type="taxonomic scope" value="Eukaryota"/>
</dbReference>
<protein>
    <recommendedName>
        <fullName evidence="10">rRNA biogenesis protein RRP36</fullName>
    </recommendedName>
</protein>
<feature type="compositionally biased region" description="Acidic residues" evidence="11">
    <location>
        <begin position="28"/>
        <end position="39"/>
    </location>
</feature>
<dbReference type="AlphaFoldDB" id="M7TQ85"/>
<keyword evidence="6" id="KW-0175">Coiled coil</keyword>
<accession>M7TQ85</accession>
<evidence type="ECO:0000313" key="12">
    <source>
        <dbReference type="EMBL" id="EMR68880.1"/>
    </source>
</evidence>
<evidence type="ECO:0000256" key="5">
    <source>
        <dbReference type="ARBA" id="ARBA00022552"/>
    </source>
</evidence>
<dbReference type="GO" id="GO:0000462">
    <property type="term" value="P:maturation of SSU-rRNA from tricistronic rRNA transcript (SSU-rRNA, 5.8S rRNA, LSU-rRNA)"/>
    <property type="evidence" value="ECO:0007669"/>
    <property type="project" value="TreeGrafter"/>
</dbReference>
<dbReference type="EMBL" id="KB706164">
    <property type="protein sequence ID" value="EMR68880.1"/>
    <property type="molecule type" value="Genomic_DNA"/>
</dbReference>
<evidence type="ECO:0000256" key="9">
    <source>
        <dbReference type="ARBA" id="ARBA00025053"/>
    </source>
</evidence>
<evidence type="ECO:0000313" key="13">
    <source>
        <dbReference type="Proteomes" id="UP000012174"/>
    </source>
</evidence>
<evidence type="ECO:0000256" key="6">
    <source>
        <dbReference type="ARBA" id="ARBA00023054"/>
    </source>
</evidence>
<evidence type="ECO:0000256" key="4">
    <source>
        <dbReference type="ARBA" id="ARBA00022517"/>
    </source>
</evidence>
<dbReference type="OMA" id="ERKEMPW"/>
<comment type="similarity">
    <text evidence="2 10">Belongs to the RRP36 family.</text>
</comment>
<keyword evidence="13" id="KW-1185">Reference proteome</keyword>
<keyword evidence="7 10" id="KW-0539">Nucleus</keyword>
<dbReference type="Proteomes" id="UP000012174">
    <property type="component" value="Unassembled WGS sequence"/>
</dbReference>
<feature type="compositionally biased region" description="Basic and acidic residues" evidence="11">
    <location>
        <begin position="315"/>
        <end position="330"/>
    </location>
</feature>
<dbReference type="STRING" id="1287681.M7TQ85"/>
<organism evidence="12 13">
    <name type="scientific">Eutypa lata (strain UCR-EL1)</name>
    <name type="common">Grapevine dieback disease fungus</name>
    <name type="synonym">Eutypa armeniacae</name>
    <dbReference type="NCBI Taxonomy" id="1287681"/>
    <lineage>
        <taxon>Eukaryota</taxon>
        <taxon>Fungi</taxon>
        <taxon>Dikarya</taxon>
        <taxon>Ascomycota</taxon>
        <taxon>Pezizomycotina</taxon>
        <taxon>Sordariomycetes</taxon>
        <taxon>Xylariomycetidae</taxon>
        <taxon>Xylariales</taxon>
        <taxon>Diatrypaceae</taxon>
        <taxon>Eutypa</taxon>
    </lineage>
</organism>
<comment type="subcellular location">
    <subcellularLocation>
        <location evidence="1 10">Nucleus</location>
        <location evidence="1 10">Nucleolus</location>
    </subcellularLocation>
</comment>
<feature type="region of interest" description="Disordered" evidence="11">
    <location>
        <begin position="1"/>
        <end position="185"/>
    </location>
</feature>
<name>M7TQ85_EUTLA</name>
<keyword evidence="4 10" id="KW-0690">Ribosome biogenesis</keyword>
<feature type="region of interest" description="Disordered" evidence="11">
    <location>
        <begin position="302"/>
        <end position="330"/>
    </location>
</feature>
<evidence type="ECO:0000256" key="2">
    <source>
        <dbReference type="ARBA" id="ARBA00009418"/>
    </source>
</evidence>
<dbReference type="GO" id="GO:0030686">
    <property type="term" value="C:90S preribosome"/>
    <property type="evidence" value="ECO:0007669"/>
    <property type="project" value="TreeGrafter"/>
</dbReference>